<dbReference type="GO" id="GO:0044550">
    <property type="term" value="P:secondary metabolite biosynthetic process"/>
    <property type="evidence" value="ECO:0007669"/>
    <property type="project" value="TreeGrafter"/>
</dbReference>
<dbReference type="Pfam" id="PF00501">
    <property type="entry name" value="AMP-binding"/>
    <property type="match status" value="1"/>
</dbReference>
<dbReference type="InterPro" id="IPR041698">
    <property type="entry name" value="Methyltransf_25"/>
</dbReference>
<dbReference type="Gene3D" id="3.40.50.12780">
    <property type="entry name" value="N-terminal domain of ligase-like"/>
    <property type="match status" value="1"/>
</dbReference>
<dbReference type="SUPFAM" id="SSF53927">
    <property type="entry name" value="Cytidine deaminase-like"/>
    <property type="match status" value="1"/>
</dbReference>
<dbReference type="GO" id="GO:0031177">
    <property type="term" value="F:phosphopantetheine binding"/>
    <property type="evidence" value="ECO:0007669"/>
    <property type="project" value="InterPro"/>
</dbReference>
<dbReference type="Pfam" id="PF00383">
    <property type="entry name" value="dCMP_cyt_deam_1"/>
    <property type="match status" value="1"/>
</dbReference>
<dbReference type="InterPro" id="IPR010071">
    <property type="entry name" value="AA_adenyl_dom"/>
</dbReference>
<feature type="domain" description="CMP/dCMP-type deaminase" evidence="4">
    <location>
        <begin position="706"/>
        <end position="836"/>
    </location>
</feature>
<dbReference type="PANTHER" id="PTHR45527:SF14">
    <property type="entry name" value="PLIPASTATIN SYNTHASE SUBUNIT B"/>
    <property type="match status" value="1"/>
</dbReference>
<dbReference type="InterPro" id="IPR036736">
    <property type="entry name" value="ACP-like_sf"/>
</dbReference>
<dbReference type="PROSITE" id="PS51747">
    <property type="entry name" value="CYT_DCMP_DEAMINASES_2"/>
    <property type="match status" value="1"/>
</dbReference>
<dbReference type="Gene3D" id="3.40.140.10">
    <property type="entry name" value="Cytidine Deaminase, domain 2"/>
    <property type="match status" value="1"/>
</dbReference>
<keyword evidence="1" id="KW-0596">Phosphopantetheine</keyword>
<name>A0A839IUI4_9GAMM</name>
<dbReference type="GO" id="GO:0005829">
    <property type="term" value="C:cytosol"/>
    <property type="evidence" value="ECO:0007669"/>
    <property type="project" value="TreeGrafter"/>
</dbReference>
<accession>A0A839IUI4</accession>
<keyword evidence="6" id="KW-1185">Reference proteome</keyword>
<dbReference type="SUPFAM" id="SSF53335">
    <property type="entry name" value="S-adenosyl-L-methionine-dependent methyltransferases"/>
    <property type="match status" value="1"/>
</dbReference>
<dbReference type="RefSeq" id="WP_182810367.1">
    <property type="nucleotide sequence ID" value="NZ_JACJFM010000031.1"/>
</dbReference>
<dbReference type="InterPro" id="IPR002125">
    <property type="entry name" value="CMP_dCMP_dom"/>
</dbReference>
<dbReference type="CDD" id="cd02440">
    <property type="entry name" value="AdoMet_MTases"/>
    <property type="match status" value="1"/>
</dbReference>
<dbReference type="GO" id="GO:0003824">
    <property type="term" value="F:catalytic activity"/>
    <property type="evidence" value="ECO:0007669"/>
    <property type="project" value="InterPro"/>
</dbReference>
<dbReference type="InterPro" id="IPR009081">
    <property type="entry name" value="PP-bd_ACP"/>
</dbReference>
<dbReference type="Gene3D" id="3.30.300.30">
    <property type="match status" value="1"/>
</dbReference>
<dbReference type="Proteomes" id="UP000565262">
    <property type="component" value="Unassembled WGS sequence"/>
</dbReference>
<dbReference type="FunFam" id="3.40.50.980:FF:000001">
    <property type="entry name" value="Non-ribosomal peptide synthetase"/>
    <property type="match status" value="1"/>
</dbReference>
<dbReference type="FunFam" id="3.40.50.12780:FF:000012">
    <property type="entry name" value="Non-ribosomal peptide synthetase"/>
    <property type="match status" value="1"/>
</dbReference>
<dbReference type="InterPro" id="IPR045851">
    <property type="entry name" value="AMP-bd_C_sf"/>
</dbReference>
<dbReference type="InterPro" id="IPR029063">
    <property type="entry name" value="SAM-dependent_MTases_sf"/>
</dbReference>
<sequence>MLEKNLSVIHCTTQQIITSGLPFHQMFEAQAQKFPDSIAVRFNAASIKYSELNNRANQLARHLKAIGVATDVVVGLHISCSIDTIIAMIAILKAGGTYVPLDPSYPQERLIYMLEDTRLSILITKEDEQTGLLDALNLQTITPVFLDTDAVIISKQSHKNLDTNVSPVDLMYIIYTSGSMGKPKGVMVSHANVTRLFAATQAHLRFDEYDVWTLFHSYSFGFSVWEIWGALVHGGTLVIVPPSVRQNPDSFHYLVYKENITVLSQTPSAFSLFQLSDTTSGHSDDSVLRYIVFSGESSDPEVLKRWIQKRGDEQPQLINMYAITETAGEITYRRIRQTELSDNERNNIGIPLPDVRIYLLDGNQRPVPRGETGEMYIGSTAVAQGYLNLSELTQQRFLSDPFQSENNARMYKTGDRARCLPNGEIEFLGRADEQVKIRGYRVEPVEIQQLLIQHQKIREAIVVTQLSSNSTPILVAYFVPKAEPLTTEELKHYLKATLPDYMIPGRFIALDRLPRSINGKIDRQALSLAEDRVVEKAKGYVAQTAEEEALAALWKLNASPEPINILSGGSTNKPDLSAALPQTAVEKSLAVIWSEVLNQPMITLDDSFFELGGNSLLAAQIIYQINDVFNVSLSMRELMDNSSINELSVIIAERQSSTDELDDILEGLAELSDEEAQQLLFESMNESDASVETERKEANTLGNLACQDETYMRMAIEQARAAIENGQNPIAACVVKDGMIVASEYNQVSQQTDITAHAELLALRSACKQLNSLDLSGCVLYITLEPCPMCFSASQWAGIDKIVFGARRDDAIKFGLGNESVHVHTMKELTDSSIELVEDCLRDENLSLLKTWLNEKNYTQYDGIAKQFQQIKDSPINRHVVDYTFFNLINNLGDNKKILDLACGEGSVCRQLKQRGARHVVGVDISSAMISLARQKEKNESPAIEYICQDILALGKIGDFDLVVASFLLNYAKTEAQLVKMCQVAFDNLNSGGCFILINENFEQLPDKFQGYERYGYTKKITEPWQDGSVITYTISDGDNEFDFNGYYWGKDIYQSAFKIAGFNKVELYGLSCSPQGINEYGSAFWQNLIDNPPFIGIIARK</sequence>
<dbReference type="InterPro" id="IPR016193">
    <property type="entry name" value="Cytidine_deaminase-like"/>
</dbReference>
<protein>
    <submittedName>
        <fullName evidence="5">Amino acid adenylation domain-containing protein</fullName>
    </submittedName>
</protein>
<dbReference type="SUPFAM" id="SSF47336">
    <property type="entry name" value="ACP-like"/>
    <property type="match status" value="1"/>
</dbReference>
<dbReference type="InterPro" id="IPR000873">
    <property type="entry name" value="AMP-dep_synth/lig_dom"/>
</dbReference>
<dbReference type="Pfam" id="PF13649">
    <property type="entry name" value="Methyltransf_25"/>
    <property type="match status" value="1"/>
</dbReference>
<dbReference type="Gene3D" id="3.40.50.150">
    <property type="entry name" value="Vaccinia Virus protein VP39"/>
    <property type="match status" value="1"/>
</dbReference>
<dbReference type="GO" id="GO:0043041">
    <property type="term" value="P:amino acid activation for nonribosomal peptide biosynthetic process"/>
    <property type="evidence" value="ECO:0007669"/>
    <property type="project" value="TreeGrafter"/>
</dbReference>
<proteinExistence type="predicted"/>
<evidence type="ECO:0000256" key="2">
    <source>
        <dbReference type="ARBA" id="ARBA00022553"/>
    </source>
</evidence>
<feature type="domain" description="Carrier" evidence="3">
    <location>
        <begin position="580"/>
        <end position="655"/>
    </location>
</feature>
<dbReference type="SUPFAM" id="SSF56801">
    <property type="entry name" value="Acetyl-CoA synthetase-like"/>
    <property type="match status" value="1"/>
</dbReference>
<dbReference type="EMBL" id="JACJFM010000031">
    <property type="protein sequence ID" value="MBB1488601.1"/>
    <property type="molecule type" value="Genomic_DNA"/>
</dbReference>
<dbReference type="NCBIfam" id="TIGR01733">
    <property type="entry name" value="AA-adenyl-dom"/>
    <property type="match status" value="1"/>
</dbReference>
<dbReference type="Gene3D" id="1.10.1200.10">
    <property type="entry name" value="ACP-like"/>
    <property type="match status" value="1"/>
</dbReference>
<comment type="caution">
    <text evidence="5">The sequence shown here is derived from an EMBL/GenBank/DDBJ whole genome shotgun (WGS) entry which is preliminary data.</text>
</comment>
<dbReference type="Pfam" id="PF00550">
    <property type="entry name" value="PP-binding"/>
    <property type="match status" value="1"/>
</dbReference>
<evidence type="ECO:0000256" key="1">
    <source>
        <dbReference type="ARBA" id="ARBA00022450"/>
    </source>
</evidence>
<evidence type="ECO:0000313" key="6">
    <source>
        <dbReference type="Proteomes" id="UP000565262"/>
    </source>
</evidence>
<evidence type="ECO:0000259" key="3">
    <source>
        <dbReference type="PROSITE" id="PS50075"/>
    </source>
</evidence>
<dbReference type="InterPro" id="IPR020806">
    <property type="entry name" value="PKS_PP-bd"/>
</dbReference>
<dbReference type="Pfam" id="PF13193">
    <property type="entry name" value="AMP-binding_C"/>
    <property type="match status" value="1"/>
</dbReference>
<dbReference type="PANTHER" id="PTHR45527">
    <property type="entry name" value="NONRIBOSOMAL PEPTIDE SYNTHETASE"/>
    <property type="match status" value="1"/>
</dbReference>
<organism evidence="5 6">
    <name type="scientific">Oceanospirillum sediminis</name>
    <dbReference type="NCBI Taxonomy" id="2760088"/>
    <lineage>
        <taxon>Bacteria</taxon>
        <taxon>Pseudomonadati</taxon>
        <taxon>Pseudomonadota</taxon>
        <taxon>Gammaproteobacteria</taxon>
        <taxon>Oceanospirillales</taxon>
        <taxon>Oceanospirillaceae</taxon>
        <taxon>Oceanospirillum</taxon>
    </lineage>
</organism>
<gene>
    <name evidence="5" type="ORF">H4O21_18505</name>
</gene>
<dbReference type="CDD" id="cd01285">
    <property type="entry name" value="nucleoside_deaminase"/>
    <property type="match status" value="1"/>
</dbReference>
<evidence type="ECO:0000313" key="5">
    <source>
        <dbReference type="EMBL" id="MBB1488601.1"/>
    </source>
</evidence>
<evidence type="ECO:0000259" key="4">
    <source>
        <dbReference type="PROSITE" id="PS51747"/>
    </source>
</evidence>
<keyword evidence="2" id="KW-0597">Phosphoprotein</keyword>
<dbReference type="InterPro" id="IPR042099">
    <property type="entry name" value="ANL_N_sf"/>
</dbReference>
<dbReference type="AlphaFoldDB" id="A0A839IUI4"/>
<dbReference type="CDD" id="cd17643">
    <property type="entry name" value="A_NRPS_Cytc1-like"/>
    <property type="match status" value="1"/>
</dbReference>
<dbReference type="SMART" id="SM00823">
    <property type="entry name" value="PKS_PP"/>
    <property type="match status" value="1"/>
</dbReference>
<reference evidence="5 6" key="1">
    <citation type="submission" date="2020-08" db="EMBL/GenBank/DDBJ databases">
        <title>Oceanospirillum sp. nov. isolated from marine sediment.</title>
        <authorList>
            <person name="Ji X."/>
        </authorList>
    </citation>
    <scope>NUCLEOTIDE SEQUENCE [LARGE SCALE GENOMIC DNA]</scope>
    <source>
        <strain evidence="5 6">D5</strain>
    </source>
</reference>
<dbReference type="PROSITE" id="PS50075">
    <property type="entry name" value="CARRIER"/>
    <property type="match status" value="1"/>
</dbReference>
<dbReference type="InterPro" id="IPR025110">
    <property type="entry name" value="AMP-bd_C"/>
</dbReference>